<reference evidence="1" key="2">
    <citation type="journal article" date="2015" name="Fish Shellfish Immunol.">
        <title>Early steps in the European eel (Anguilla anguilla)-Vibrio vulnificus interaction in the gills: Role of the RtxA13 toxin.</title>
        <authorList>
            <person name="Callol A."/>
            <person name="Pajuelo D."/>
            <person name="Ebbesson L."/>
            <person name="Teles M."/>
            <person name="MacKenzie S."/>
            <person name="Amaro C."/>
        </authorList>
    </citation>
    <scope>NUCLEOTIDE SEQUENCE</scope>
</reference>
<reference evidence="1" key="1">
    <citation type="submission" date="2014-11" db="EMBL/GenBank/DDBJ databases">
        <authorList>
            <person name="Amaro Gonzalez C."/>
        </authorList>
    </citation>
    <scope>NUCLEOTIDE SEQUENCE</scope>
</reference>
<proteinExistence type="predicted"/>
<sequence>MTFGSAVTCSLMSKQALTLLCSKQTHGVEVTRTPFTACVVPRRLP</sequence>
<name>A0A0E9UL59_ANGAN</name>
<accession>A0A0E9UL59</accession>
<organism evidence="1">
    <name type="scientific">Anguilla anguilla</name>
    <name type="common">European freshwater eel</name>
    <name type="synonym">Muraena anguilla</name>
    <dbReference type="NCBI Taxonomy" id="7936"/>
    <lineage>
        <taxon>Eukaryota</taxon>
        <taxon>Metazoa</taxon>
        <taxon>Chordata</taxon>
        <taxon>Craniata</taxon>
        <taxon>Vertebrata</taxon>
        <taxon>Euteleostomi</taxon>
        <taxon>Actinopterygii</taxon>
        <taxon>Neopterygii</taxon>
        <taxon>Teleostei</taxon>
        <taxon>Anguilliformes</taxon>
        <taxon>Anguillidae</taxon>
        <taxon>Anguilla</taxon>
    </lineage>
</organism>
<dbReference type="EMBL" id="GBXM01042050">
    <property type="protein sequence ID" value="JAH66527.1"/>
    <property type="molecule type" value="Transcribed_RNA"/>
</dbReference>
<dbReference type="AlphaFoldDB" id="A0A0E9UL59"/>
<evidence type="ECO:0000313" key="1">
    <source>
        <dbReference type="EMBL" id="JAH66527.1"/>
    </source>
</evidence>
<protein>
    <submittedName>
        <fullName evidence="1">Uncharacterized protein</fullName>
    </submittedName>
</protein>